<dbReference type="WBParaSite" id="L893_g18972.t1">
    <property type="protein sequence ID" value="L893_g18972.t1"/>
    <property type="gene ID" value="L893_g18972"/>
</dbReference>
<dbReference type="AlphaFoldDB" id="A0A1I7YR38"/>
<proteinExistence type="predicted"/>
<evidence type="ECO:0000313" key="2">
    <source>
        <dbReference type="WBParaSite" id="L893_g18972.t1"/>
    </source>
</evidence>
<accession>A0A1I7YR38</accession>
<sequence length="321" mass="37027">MDFVPNVFIERVTSILSLRTLDDVRRRKATLGRWFSAHRSNKALVLHIAFSDGKKYYGCQPAGRTSGRTFRLQEVLPFWDNATCYAILVSIRARLWKDFHPMSDNDFATLKKMISRQRLRIESVVKMISRQRHRIECVVVGEMEGLKDNVAEILEVCGGVDQLQIRSNRDIAPIAPTVKKLILDGGVYSLRMHQKSCPDWLLPTLTKQVQAGLLSYIYLELDENEVEVYESLIRMAVKHILEQEHGYYSLLYPTKYTHLLGQLQSALKYVSSEKTKQGQRSHYSHPGKESTVVCTRKESTVVCTSRSDNVSFTYEWRKHKP</sequence>
<protein>
    <submittedName>
        <fullName evidence="2">F-box domain-containing protein</fullName>
    </submittedName>
</protein>
<evidence type="ECO:0000313" key="1">
    <source>
        <dbReference type="Proteomes" id="UP000095287"/>
    </source>
</evidence>
<keyword evidence="1" id="KW-1185">Reference proteome</keyword>
<name>A0A1I7YR38_9BILA</name>
<dbReference type="Proteomes" id="UP000095287">
    <property type="component" value="Unplaced"/>
</dbReference>
<reference evidence="2" key="1">
    <citation type="submission" date="2016-11" db="UniProtKB">
        <authorList>
            <consortium name="WormBaseParasite"/>
        </authorList>
    </citation>
    <scope>IDENTIFICATION</scope>
</reference>
<organism evidence="1 2">
    <name type="scientific">Steinernema glaseri</name>
    <dbReference type="NCBI Taxonomy" id="37863"/>
    <lineage>
        <taxon>Eukaryota</taxon>
        <taxon>Metazoa</taxon>
        <taxon>Ecdysozoa</taxon>
        <taxon>Nematoda</taxon>
        <taxon>Chromadorea</taxon>
        <taxon>Rhabditida</taxon>
        <taxon>Tylenchina</taxon>
        <taxon>Panagrolaimomorpha</taxon>
        <taxon>Strongyloidoidea</taxon>
        <taxon>Steinernematidae</taxon>
        <taxon>Steinernema</taxon>
    </lineage>
</organism>